<dbReference type="Gene3D" id="3.30.710.10">
    <property type="entry name" value="Potassium Channel Kv1.1, Chain A"/>
    <property type="match status" value="2"/>
</dbReference>
<keyword evidence="3" id="KW-1185">Reference proteome</keyword>
<name>A0A1L9USH5_ASPBC</name>
<dbReference type="InterPro" id="IPR011333">
    <property type="entry name" value="SKP1/BTB/POZ_sf"/>
</dbReference>
<organism evidence="2 3">
    <name type="scientific">Aspergillus brasiliensis (strain CBS 101740 / IMI 381727 / IBT 21946)</name>
    <dbReference type="NCBI Taxonomy" id="767769"/>
    <lineage>
        <taxon>Eukaryota</taxon>
        <taxon>Fungi</taxon>
        <taxon>Dikarya</taxon>
        <taxon>Ascomycota</taxon>
        <taxon>Pezizomycotina</taxon>
        <taxon>Eurotiomycetes</taxon>
        <taxon>Eurotiomycetidae</taxon>
        <taxon>Eurotiales</taxon>
        <taxon>Aspergillaceae</taxon>
        <taxon>Aspergillus</taxon>
        <taxon>Aspergillus subgen. Circumdati</taxon>
    </lineage>
</organism>
<dbReference type="SUPFAM" id="SSF54695">
    <property type="entry name" value="POZ domain"/>
    <property type="match status" value="2"/>
</dbReference>
<dbReference type="InterPro" id="IPR003131">
    <property type="entry name" value="T1-type_BTB"/>
</dbReference>
<dbReference type="OMA" id="PHEKVFP"/>
<evidence type="ECO:0000313" key="2">
    <source>
        <dbReference type="EMBL" id="OJJ74572.1"/>
    </source>
</evidence>
<accession>A0A1L9USH5</accession>
<dbReference type="PANTHER" id="PTHR31758">
    <property type="entry name" value="BTB/POZ DOMAIN-CONTAINING PROTEIN YLR108C"/>
    <property type="match status" value="1"/>
</dbReference>
<protein>
    <recommendedName>
        <fullName evidence="1">Potassium channel tetramerisation-type BTB domain-containing protein</fullName>
    </recommendedName>
</protein>
<dbReference type="OrthoDB" id="2414723at2759"/>
<dbReference type="AlphaFoldDB" id="A0A1L9USH5"/>
<feature type="domain" description="Potassium channel tetramerisation-type BTB" evidence="1">
    <location>
        <begin position="31"/>
        <end position="119"/>
    </location>
</feature>
<dbReference type="Pfam" id="PF02214">
    <property type="entry name" value="BTB_2"/>
    <property type="match status" value="1"/>
</dbReference>
<dbReference type="VEuPathDB" id="FungiDB:ASPBRDRAFT_52639"/>
<dbReference type="EMBL" id="KV878681">
    <property type="protein sequence ID" value="OJJ74572.1"/>
    <property type="molecule type" value="Genomic_DNA"/>
</dbReference>
<dbReference type="PANTHER" id="PTHR31758:SF2">
    <property type="entry name" value="BTB_POZ DOMAIN-CONTAINING PROTEIN YLR108C"/>
    <property type="match status" value="1"/>
</dbReference>
<dbReference type="Proteomes" id="UP000184499">
    <property type="component" value="Unassembled WGS sequence"/>
</dbReference>
<evidence type="ECO:0000259" key="1">
    <source>
        <dbReference type="Pfam" id="PF02214"/>
    </source>
</evidence>
<reference evidence="3" key="1">
    <citation type="journal article" date="2017" name="Genome Biol.">
        <title>Comparative genomics reveals high biological diversity and specific adaptations in the industrially and medically important fungal genus Aspergillus.</title>
        <authorList>
            <person name="de Vries R.P."/>
            <person name="Riley R."/>
            <person name="Wiebenga A."/>
            <person name="Aguilar-Osorio G."/>
            <person name="Amillis S."/>
            <person name="Uchima C.A."/>
            <person name="Anderluh G."/>
            <person name="Asadollahi M."/>
            <person name="Askin M."/>
            <person name="Barry K."/>
            <person name="Battaglia E."/>
            <person name="Bayram O."/>
            <person name="Benocci T."/>
            <person name="Braus-Stromeyer S.A."/>
            <person name="Caldana C."/>
            <person name="Canovas D."/>
            <person name="Cerqueira G.C."/>
            <person name="Chen F."/>
            <person name="Chen W."/>
            <person name="Choi C."/>
            <person name="Clum A."/>
            <person name="Dos Santos R.A."/>
            <person name="Damasio A.R."/>
            <person name="Diallinas G."/>
            <person name="Emri T."/>
            <person name="Fekete E."/>
            <person name="Flipphi M."/>
            <person name="Freyberg S."/>
            <person name="Gallo A."/>
            <person name="Gournas C."/>
            <person name="Habgood R."/>
            <person name="Hainaut M."/>
            <person name="Harispe M.L."/>
            <person name="Henrissat B."/>
            <person name="Hilden K.S."/>
            <person name="Hope R."/>
            <person name="Hossain A."/>
            <person name="Karabika E."/>
            <person name="Karaffa L."/>
            <person name="Karanyi Z."/>
            <person name="Krasevec N."/>
            <person name="Kuo A."/>
            <person name="Kusch H."/>
            <person name="LaButti K."/>
            <person name="Lagendijk E.L."/>
            <person name="Lapidus A."/>
            <person name="Levasseur A."/>
            <person name="Lindquist E."/>
            <person name="Lipzen A."/>
            <person name="Logrieco A.F."/>
            <person name="MacCabe A."/>
            <person name="Maekelae M.R."/>
            <person name="Malavazi I."/>
            <person name="Melin P."/>
            <person name="Meyer V."/>
            <person name="Mielnichuk N."/>
            <person name="Miskei M."/>
            <person name="Molnar A.P."/>
            <person name="Mule G."/>
            <person name="Ngan C.Y."/>
            <person name="Orejas M."/>
            <person name="Orosz E."/>
            <person name="Ouedraogo J.P."/>
            <person name="Overkamp K.M."/>
            <person name="Park H.-S."/>
            <person name="Perrone G."/>
            <person name="Piumi F."/>
            <person name="Punt P.J."/>
            <person name="Ram A.F."/>
            <person name="Ramon A."/>
            <person name="Rauscher S."/>
            <person name="Record E."/>
            <person name="Riano-Pachon D.M."/>
            <person name="Robert V."/>
            <person name="Roehrig J."/>
            <person name="Ruller R."/>
            <person name="Salamov A."/>
            <person name="Salih N.S."/>
            <person name="Samson R.A."/>
            <person name="Sandor E."/>
            <person name="Sanguinetti M."/>
            <person name="Schuetze T."/>
            <person name="Sepcic K."/>
            <person name="Shelest E."/>
            <person name="Sherlock G."/>
            <person name="Sophianopoulou V."/>
            <person name="Squina F.M."/>
            <person name="Sun H."/>
            <person name="Susca A."/>
            <person name="Todd R.B."/>
            <person name="Tsang A."/>
            <person name="Unkles S.E."/>
            <person name="van de Wiele N."/>
            <person name="van Rossen-Uffink D."/>
            <person name="Oliveira J.V."/>
            <person name="Vesth T.C."/>
            <person name="Visser J."/>
            <person name="Yu J.-H."/>
            <person name="Zhou M."/>
            <person name="Andersen M.R."/>
            <person name="Archer D.B."/>
            <person name="Baker S.E."/>
            <person name="Benoit I."/>
            <person name="Brakhage A.A."/>
            <person name="Braus G.H."/>
            <person name="Fischer R."/>
            <person name="Frisvad J.C."/>
            <person name="Goldman G.H."/>
            <person name="Houbraken J."/>
            <person name="Oakley B."/>
            <person name="Pocsi I."/>
            <person name="Scazzocchio C."/>
            <person name="Seiboth B."/>
            <person name="vanKuyk P.A."/>
            <person name="Wortman J."/>
            <person name="Dyer P.S."/>
            <person name="Grigoriev I.V."/>
        </authorList>
    </citation>
    <scope>NUCLEOTIDE SEQUENCE [LARGE SCALE GENOMIC DNA]</scope>
    <source>
        <strain evidence="3">CBS 101740 / IMI 381727 / IBT 21946</strain>
    </source>
</reference>
<proteinExistence type="predicted"/>
<evidence type="ECO:0000313" key="3">
    <source>
        <dbReference type="Proteomes" id="UP000184499"/>
    </source>
</evidence>
<dbReference type="GO" id="GO:0051260">
    <property type="term" value="P:protein homooligomerization"/>
    <property type="evidence" value="ECO:0007669"/>
    <property type="project" value="InterPro"/>
</dbReference>
<dbReference type="GeneID" id="93579416"/>
<dbReference type="RefSeq" id="XP_067481820.1">
    <property type="nucleotide sequence ID" value="XM_067626928.1"/>
</dbReference>
<gene>
    <name evidence="2" type="ORF">ASPBRDRAFT_52639</name>
</gene>
<dbReference type="STRING" id="767769.A0A1L9USH5"/>
<sequence>MSSDVTRPTLSRSSSKAEPKCTLPLEKVFSIQIGTELFRLSGASIASDAPSYFSRFFEEQLRLNGDTSNVRTLYIDRDPTTFQEIARHLQGYHIQPKDGPQFVKFFADAQFYSLPRLISQLFESEIFVRIGGHNFQIPRDIFSSPGDSPNFFTLGFAAFFASPMEVFPGLDRQGLLRPPAITPPSVPSRSGEVFAQLLHLLRGYPLDIRNESHRAELLRDCRYFHLRGLEQQLIPHHISFNPIRKRDEIVIRLEDVRRSGIDVEDIPLPPGQNQGEAVSAALVTYGRPFVDDKKYDLILEIGDESTIIDITSRRPTFLGSTKARVSSLLQVIAGKKGDQNRPAGQKEGAPEDRLWASLSTDTDMTVDGEREYFPDIIRDSMSSSESLSEEPSRKRKRVEEASINRPWVVRNGQWRLCMQPRAKGDGMDIVMIAVKLDVFTLQRTRNKQRKFLSS</sequence>